<dbReference type="AlphaFoldDB" id="A0A0L8G3F9"/>
<accession>A0A0L8G3F9</accession>
<proteinExistence type="predicted"/>
<feature type="transmembrane region" description="Helical" evidence="1">
    <location>
        <begin position="14"/>
        <end position="34"/>
    </location>
</feature>
<evidence type="ECO:0000313" key="2">
    <source>
        <dbReference type="EMBL" id="KOF71562.1"/>
    </source>
</evidence>
<reference evidence="2" key="1">
    <citation type="submission" date="2015-07" db="EMBL/GenBank/DDBJ databases">
        <title>MeaNS - Measles Nucleotide Surveillance Program.</title>
        <authorList>
            <person name="Tran T."/>
            <person name="Druce J."/>
        </authorList>
    </citation>
    <scope>NUCLEOTIDE SEQUENCE</scope>
    <source>
        <strain evidence="2">UCB-OBI-ISO-001</strain>
        <tissue evidence="2">Gonad</tissue>
    </source>
</reference>
<organism evidence="2">
    <name type="scientific">Octopus bimaculoides</name>
    <name type="common">California two-spotted octopus</name>
    <dbReference type="NCBI Taxonomy" id="37653"/>
    <lineage>
        <taxon>Eukaryota</taxon>
        <taxon>Metazoa</taxon>
        <taxon>Spiralia</taxon>
        <taxon>Lophotrochozoa</taxon>
        <taxon>Mollusca</taxon>
        <taxon>Cephalopoda</taxon>
        <taxon>Coleoidea</taxon>
        <taxon>Octopodiformes</taxon>
        <taxon>Octopoda</taxon>
        <taxon>Incirrata</taxon>
        <taxon>Octopodidae</taxon>
        <taxon>Octopus</taxon>
    </lineage>
</organism>
<keyword evidence="1" id="KW-1133">Transmembrane helix</keyword>
<dbReference type="EMBL" id="KQ424106">
    <property type="protein sequence ID" value="KOF71562.1"/>
    <property type="molecule type" value="Genomic_DNA"/>
</dbReference>
<sequence length="61" mass="7018">MGVPLVSDATKCSLIIFSFLYSQHIHLVLSSVYVQLRNNKKHLQYCTHSLCWDTCYAKISL</sequence>
<keyword evidence="1" id="KW-0812">Transmembrane</keyword>
<evidence type="ECO:0000256" key="1">
    <source>
        <dbReference type="SAM" id="Phobius"/>
    </source>
</evidence>
<name>A0A0L8G3F9_OCTBM</name>
<keyword evidence="1" id="KW-0472">Membrane</keyword>
<gene>
    <name evidence="2" type="ORF">OCBIM_22000894mg</name>
</gene>
<protein>
    <submittedName>
        <fullName evidence="2">Uncharacterized protein</fullName>
    </submittedName>
</protein>